<evidence type="ECO:0000256" key="1">
    <source>
        <dbReference type="ARBA" id="ARBA00001946"/>
    </source>
</evidence>
<comment type="cofactor">
    <cofactor evidence="1">
        <name>Mg(2+)</name>
        <dbReference type="ChEBI" id="CHEBI:18420"/>
    </cofactor>
</comment>
<reference evidence="9 10" key="2">
    <citation type="journal article" date="2017" name="Genome Biol.">
        <title>New reference genome sequences of hot pepper reveal the massive evolution of plant disease-resistance genes by retroduplication.</title>
        <authorList>
            <person name="Kim S."/>
            <person name="Park J."/>
            <person name="Yeom S.I."/>
            <person name="Kim Y.M."/>
            <person name="Seo E."/>
            <person name="Kim K.T."/>
            <person name="Kim M.S."/>
            <person name="Lee J.M."/>
            <person name="Cheong K."/>
            <person name="Shin H.S."/>
            <person name="Kim S.B."/>
            <person name="Han K."/>
            <person name="Lee J."/>
            <person name="Park M."/>
            <person name="Lee H.A."/>
            <person name="Lee H.Y."/>
            <person name="Lee Y."/>
            <person name="Oh S."/>
            <person name="Lee J.H."/>
            <person name="Choi E."/>
            <person name="Choi E."/>
            <person name="Lee S.E."/>
            <person name="Jeon J."/>
            <person name="Kim H."/>
            <person name="Choi G."/>
            <person name="Song H."/>
            <person name="Lee J."/>
            <person name="Lee S.C."/>
            <person name="Kwon J.K."/>
            <person name="Lee H.Y."/>
            <person name="Koo N."/>
            <person name="Hong Y."/>
            <person name="Kim R.W."/>
            <person name="Kang W.H."/>
            <person name="Huh J.H."/>
            <person name="Kang B.C."/>
            <person name="Yang T.J."/>
            <person name="Lee Y.H."/>
            <person name="Bennetzen J.L."/>
            <person name="Choi D."/>
        </authorList>
    </citation>
    <scope>NUCLEOTIDE SEQUENCE [LARGE SCALE GENOMIC DNA]</scope>
    <source>
        <strain evidence="10">cv. CM334</strain>
    </source>
</reference>
<evidence type="ECO:0000313" key="9">
    <source>
        <dbReference type="EMBL" id="PHT80249.1"/>
    </source>
</evidence>
<dbReference type="AlphaFoldDB" id="A0A2G2ZE23"/>
<dbReference type="Gene3D" id="3.20.20.120">
    <property type="entry name" value="Enolase-like C-terminal domain"/>
    <property type="match status" value="1"/>
</dbReference>
<dbReference type="PANTHER" id="PTHR11902">
    <property type="entry name" value="ENOLASE"/>
    <property type="match status" value="1"/>
</dbReference>
<dbReference type="InterPro" id="IPR000941">
    <property type="entry name" value="Enolase"/>
</dbReference>
<dbReference type="PROSITE" id="PS00164">
    <property type="entry name" value="ENOLASE"/>
    <property type="match status" value="1"/>
</dbReference>
<comment type="pathway">
    <text evidence="2">Carbohydrate degradation; glycolysis; pyruvate from D-glyceraldehyde 3-phosphate: step 4/5.</text>
</comment>
<gene>
    <name evidence="9" type="ORF">T459_18301</name>
</gene>
<dbReference type="SUPFAM" id="SSF51604">
    <property type="entry name" value="Enolase C-terminal domain-like"/>
    <property type="match status" value="1"/>
</dbReference>
<evidence type="ECO:0000256" key="3">
    <source>
        <dbReference type="ARBA" id="ARBA00009604"/>
    </source>
</evidence>
<dbReference type="PANTHER" id="PTHR11902:SF56">
    <property type="entry name" value="CYTOSOLIC ENOLASE 3"/>
    <property type="match status" value="1"/>
</dbReference>
<dbReference type="STRING" id="4072.A0A2G2ZE23"/>
<dbReference type="EMBL" id="AYRZ02000006">
    <property type="protein sequence ID" value="PHT80249.1"/>
    <property type="molecule type" value="Genomic_DNA"/>
</dbReference>
<keyword evidence="6" id="KW-0324">Glycolysis</keyword>
<protein>
    <recommendedName>
        <fullName evidence="4">phosphopyruvate hydratase</fullName>
        <ecNumber evidence="4">4.2.1.11</ecNumber>
    </recommendedName>
</protein>
<dbReference type="GO" id="GO:0004634">
    <property type="term" value="F:phosphopyruvate hydratase activity"/>
    <property type="evidence" value="ECO:0007669"/>
    <property type="project" value="UniProtKB-EC"/>
</dbReference>
<evidence type="ECO:0000256" key="2">
    <source>
        <dbReference type="ARBA" id="ARBA00005031"/>
    </source>
</evidence>
<evidence type="ECO:0000256" key="4">
    <source>
        <dbReference type="ARBA" id="ARBA00012058"/>
    </source>
</evidence>
<dbReference type="InterPro" id="IPR020810">
    <property type="entry name" value="Enolase_C"/>
</dbReference>
<keyword evidence="5" id="KW-0460">Magnesium</keyword>
<keyword evidence="7" id="KW-0456">Lyase</keyword>
<dbReference type="GO" id="GO:0000015">
    <property type="term" value="C:phosphopyruvate hydratase complex"/>
    <property type="evidence" value="ECO:0007669"/>
    <property type="project" value="InterPro"/>
</dbReference>
<sequence>MFLNEILDPEYCACSLRDGLDLVQKAIVRTGYNEKIKIAIGVTATEFCIGTKYDLDFKTPNKSGQNFKSGQDMIDMYKELCADYPIVSIEDPFDKEDWEHVKYFTNLGICQVVGGDLIMSNPKRIERAIQENACNALLLKVNQIGTVTEAIEVVKMAKDDQWGVVISQRSGETEDSFISDLSVGLATSQIKAGAPCRGERLAKYNQLLRIEEELGDQAVYTGEKWRN</sequence>
<dbReference type="InterPro" id="IPR036849">
    <property type="entry name" value="Enolase-like_C_sf"/>
</dbReference>
<dbReference type="UniPathway" id="UPA00109">
    <property type="reaction ID" value="UER00187"/>
</dbReference>
<proteinExistence type="inferred from homology"/>
<dbReference type="EC" id="4.2.1.11" evidence="4"/>
<evidence type="ECO:0000256" key="6">
    <source>
        <dbReference type="ARBA" id="ARBA00023152"/>
    </source>
</evidence>
<feature type="domain" description="Enolase C-terminal TIM barrel" evidence="8">
    <location>
        <begin position="2"/>
        <end position="227"/>
    </location>
</feature>
<dbReference type="OMA" id="MTGFRTK"/>
<dbReference type="Gramene" id="PHT80249">
    <property type="protein sequence ID" value="PHT80249"/>
    <property type="gene ID" value="T459_18301"/>
</dbReference>
<name>A0A2G2ZE23_CAPAN</name>
<comment type="similarity">
    <text evidence="3">Belongs to the enolase family.</text>
</comment>
<reference evidence="9 10" key="1">
    <citation type="journal article" date="2014" name="Nat. Genet.">
        <title>Genome sequence of the hot pepper provides insights into the evolution of pungency in Capsicum species.</title>
        <authorList>
            <person name="Kim S."/>
            <person name="Park M."/>
            <person name="Yeom S.I."/>
            <person name="Kim Y.M."/>
            <person name="Lee J.M."/>
            <person name="Lee H.A."/>
            <person name="Seo E."/>
            <person name="Choi J."/>
            <person name="Cheong K."/>
            <person name="Kim K.T."/>
            <person name="Jung K."/>
            <person name="Lee G.W."/>
            <person name="Oh S.K."/>
            <person name="Bae C."/>
            <person name="Kim S.B."/>
            <person name="Lee H.Y."/>
            <person name="Kim S.Y."/>
            <person name="Kim M.S."/>
            <person name="Kang B.C."/>
            <person name="Jo Y.D."/>
            <person name="Yang H.B."/>
            <person name="Jeong H.J."/>
            <person name="Kang W.H."/>
            <person name="Kwon J.K."/>
            <person name="Shin C."/>
            <person name="Lim J.Y."/>
            <person name="Park J.H."/>
            <person name="Huh J.H."/>
            <person name="Kim J.S."/>
            <person name="Kim B.D."/>
            <person name="Cohen O."/>
            <person name="Paran I."/>
            <person name="Suh M.C."/>
            <person name="Lee S.B."/>
            <person name="Kim Y.K."/>
            <person name="Shin Y."/>
            <person name="Noh S.J."/>
            <person name="Park J."/>
            <person name="Seo Y.S."/>
            <person name="Kwon S.Y."/>
            <person name="Kim H.A."/>
            <person name="Park J.M."/>
            <person name="Kim H.J."/>
            <person name="Choi S.B."/>
            <person name="Bosland P.W."/>
            <person name="Reeves G."/>
            <person name="Jo S.H."/>
            <person name="Lee B.W."/>
            <person name="Cho H.T."/>
            <person name="Choi H.S."/>
            <person name="Lee M.S."/>
            <person name="Yu Y."/>
            <person name="Do Choi Y."/>
            <person name="Park B.S."/>
            <person name="van Deynze A."/>
            <person name="Ashrafi H."/>
            <person name="Hill T."/>
            <person name="Kim W.T."/>
            <person name="Pai H.S."/>
            <person name="Ahn H.K."/>
            <person name="Yeam I."/>
            <person name="Giovannoni J.J."/>
            <person name="Rose J.K."/>
            <person name="Sorensen I."/>
            <person name="Lee S.J."/>
            <person name="Kim R.W."/>
            <person name="Choi I.Y."/>
            <person name="Choi B.S."/>
            <person name="Lim J.S."/>
            <person name="Lee Y.H."/>
            <person name="Choi D."/>
        </authorList>
    </citation>
    <scope>NUCLEOTIDE SEQUENCE [LARGE SCALE GENOMIC DNA]</scope>
    <source>
        <strain evidence="10">cv. CM334</strain>
    </source>
</reference>
<evidence type="ECO:0000313" key="10">
    <source>
        <dbReference type="Proteomes" id="UP000222542"/>
    </source>
</evidence>
<dbReference type="Proteomes" id="UP000222542">
    <property type="component" value="Unassembled WGS sequence"/>
</dbReference>
<accession>A0A2G2ZE23</accession>
<evidence type="ECO:0000256" key="7">
    <source>
        <dbReference type="ARBA" id="ARBA00023239"/>
    </source>
</evidence>
<dbReference type="GO" id="GO:0000287">
    <property type="term" value="F:magnesium ion binding"/>
    <property type="evidence" value="ECO:0007669"/>
    <property type="project" value="InterPro"/>
</dbReference>
<dbReference type="PRINTS" id="PR00148">
    <property type="entry name" value="ENOLASE"/>
</dbReference>
<evidence type="ECO:0000256" key="5">
    <source>
        <dbReference type="ARBA" id="ARBA00022842"/>
    </source>
</evidence>
<dbReference type="SMART" id="SM01192">
    <property type="entry name" value="Enolase_C"/>
    <property type="match status" value="1"/>
</dbReference>
<organism evidence="9 10">
    <name type="scientific">Capsicum annuum</name>
    <name type="common">Capsicum pepper</name>
    <dbReference type="NCBI Taxonomy" id="4072"/>
    <lineage>
        <taxon>Eukaryota</taxon>
        <taxon>Viridiplantae</taxon>
        <taxon>Streptophyta</taxon>
        <taxon>Embryophyta</taxon>
        <taxon>Tracheophyta</taxon>
        <taxon>Spermatophyta</taxon>
        <taxon>Magnoliopsida</taxon>
        <taxon>eudicotyledons</taxon>
        <taxon>Gunneridae</taxon>
        <taxon>Pentapetalae</taxon>
        <taxon>asterids</taxon>
        <taxon>lamiids</taxon>
        <taxon>Solanales</taxon>
        <taxon>Solanaceae</taxon>
        <taxon>Solanoideae</taxon>
        <taxon>Capsiceae</taxon>
        <taxon>Capsicum</taxon>
    </lineage>
</organism>
<dbReference type="InterPro" id="IPR020809">
    <property type="entry name" value="Enolase_CS"/>
</dbReference>
<dbReference type="GO" id="GO:0006096">
    <property type="term" value="P:glycolytic process"/>
    <property type="evidence" value="ECO:0007669"/>
    <property type="project" value="UniProtKB-UniPathway"/>
</dbReference>
<keyword evidence="10" id="KW-1185">Reference proteome</keyword>
<dbReference type="Pfam" id="PF00113">
    <property type="entry name" value="Enolase_C"/>
    <property type="match status" value="1"/>
</dbReference>
<evidence type="ECO:0000259" key="8">
    <source>
        <dbReference type="SMART" id="SM01192"/>
    </source>
</evidence>
<comment type="caution">
    <text evidence="9">The sequence shown here is derived from an EMBL/GenBank/DDBJ whole genome shotgun (WGS) entry which is preliminary data.</text>
</comment>